<protein>
    <recommendedName>
        <fullName evidence="4">DUF3293 domain-containing protein</fullName>
    </recommendedName>
</protein>
<evidence type="ECO:0000256" key="1">
    <source>
        <dbReference type="SAM" id="MobiDB-lite"/>
    </source>
</evidence>
<dbReference type="RefSeq" id="WP_103548151.1">
    <property type="nucleotide sequence ID" value="NZ_KZ626845.1"/>
</dbReference>
<dbReference type="EMBL" id="PJOS01000006">
    <property type="protein sequence ID" value="PKT74050.1"/>
    <property type="molecule type" value="Genomic_DNA"/>
</dbReference>
<name>A0A2I0SVX7_9ACTN</name>
<comment type="caution">
    <text evidence="2">The sequence shown here is derived from an EMBL/GenBank/DDBJ whole genome shotgun (WGS) entry which is preliminary data.</text>
</comment>
<evidence type="ECO:0000313" key="3">
    <source>
        <dbReference type="Proteomes" id="UP000236178"/>
    </source>
</evidence>
<gene>
    <name evidence="2" type="ORF">CW362_05195</name>
</gene>
<proteinExistence type="predicted"/>
<evidence type="ECO:0008006" key="4">
    <source>
        <dbReference type="Google" id="ProtNLM"/>
    </source>
</evidence>
<reference evidence="2" key="1">
    <citation type="submission" date="2017-12" db="EMBL/GenBank/DDBJ databases">
        <title>Streptomyces populusis sp. nov., a novel endophytic actinobacterium isolated from stems of Populus adenopoda Maxim.</title>
        <authorList>
            <person name="Wang Z."/>
        </authorList>
    </citation>
    <scope>NUCLEOTIDE SEQUENCE [LARGE SCALE GENOMIC DNA]</scope>
    <source>
        <strain evidence="2">A249</strain>
    </source>
</reference>
<keyword evidence="3" id="KW-1185">Reference proteome</keyword>
<dbReference type="Pfam" id="PF11697">
    <property type="entry name" value="DUF3293"/>
    <property type="match status" value="1"/>
</dbReference>
<organism evidence="2 3">
    <name type="scientific">Streptomyces populi</name>
    <dbReference type="NCBI Taxonomy" id="2058924"/>
    <lineage>
        <taxon>Bacteria</taxon>
        <taxon>Bacillati</taxon>
        <taxon>Actinomycetota</taxon>
        <taxon>Actinomycetes</taxon>
        <taxon>Kitasatosporales</taxon>
        <taxon>Streptomycetaceae</taxon>
        <taxon>Streptomyces</taxon>
    </lineage>
</organism>
<dbReference type="OrthoDB" id="3696368at2"/>
<dbReference type="Proteomes" id="UP000236178">
    <property type="component" value="Unassembled WGS sequence"/>
</dbReference>
<dbReference type="AlphaFoldDB" id="A0A2I0SVX7"/>
<feature type="compositionally biased region" description="Low complexity" evidence="1">
    <location>
        <begin position="152"/>
        <end position="166"/>
    </location>
</feature>
<feature type="region of interest" description="Disordered" evidence="1">
    <location>
        <begin position="152"/>
        <end position="211"/>
    </location>
</feature>
<dbReference type="InterPro" id="IPR021710">
    <property type="entry name" value="DUF3293"/>
</dbReference>
<sequence>MHAIGTPDTPQNWELYRHAVVDIHFPDRTVRVGPRSPGTVEGTFPEPADGAALHVITAWNPRGRTSSAEYNAHAHGLLLDELDRRRLAWWPATGGDTSGTHTEESVAVVGMSEDAARELGRRFGQDAIFTWTPDAWRLSACDGDTAAVSGWAASARPGRSSSPSPSERFRTDGFPAEVTYETHPLCGARRHVRDRTSPLRRSARPAVEGTD</sequence>
<evidence type="ECO:0000313" key="2">
    <source>
        <dbReference type="EMBL" id="PKT74050.1"/>
    </source>
</evidence>
<accession>A0A2I0SVX7</accession>